<dbReference type="RefSeq" id="WP_069725376.1">
    <property type="nucleotide sequence ID" value="NZ_MDCO01000001.1"/>
</dbReference>
<name>A0A1E5NIB1_9SPIR</name>
<comment type="caution">
    <text evidence="1">The sequence shown here is derived from an EMBL/GenBank/DDBJ whole genome shotgun (WGS) entry which is preliminary data.</text>
</comment>
<protein>
    <submittedName>
        <fullName evidence="1">Uncharacterized protein</fullName>
    </submittedName>
</protein>
<evidence type="ECO:0000313" key="2">
    <source>
        <dbReference type="Proteomes" id="UP000095247"/>
    </source>
</evidence>
<dbReference type="AlphaFoldDB" id="A0A1E5NIB1"/>
<dbReference type="Proteomes" id="UP000095247">
    <property type="component" value="Unassembled WGS sequence"/>
</dbReference>
<accession>A0A1E5NIB1</accession>
<reference evidence="1 2" key="1">
    <citation type="submission" date="2016-08" db="EMBL/GenBank/DDBJ databases">
        <title>Characterization and recognition of Brachyspira hampsonii sp. nov., a novel intestinal spirochete that is pathogenic to pigs.</title>
        <authorList>
            <person name="Mirajkar N."/>
            <person name="La T."/>
            <person name="Phillips N."/>
            <person name="Hampson D."/>
            <person name="Gebhart C."/>
        </authorList>
    </citation>
    <scope>NUCLEOTIDE SEQUENCE [LARGE SCALE GENOMIC DNA]</scope>
    <source>
        <strain evidence="1 2">P280/1</strain>
    </source>
</reference>
<proteinExistence type="predicted"/>
<dbReference type="EMBL" id="MDCO01000001">
    <property type="protein sequence ID" value="OEJ15902.1"/>
    <property type="molecule type" value="Genomic_DNA"/>
</dbReference>
<gene>
    <name evidence="1" type="ORF">BFL38_10620</name>
</gene>
<evidence type="ECO:0000313" key="1">
    <source>
        <dbReference type="EMBL" id="OEJ15902.1"/>
    </source>
</evidence>
<organism evidence="1 2">
    <name type="scientific">Brachyspira hampsonii</name>
    <dbReference type="NCBI Taxonomy" id="1287055"/>
    <lineage>
        <taxon>Bacteria</taxon>
        <taxon>Pseudomonadati</taxon>
        <taxon>Spirochaetota</taxon>
        <taxon>Spirochaetia</taxon>
        <taxon>Brachyspirales</taxon>
        <taxon>Brachyspiraceae</taxon>
        <taxon>Brachyspira</taxon>
    </lineage>
</organism>
<sequence>MILKNKANKYKAIYKRIKRRVRYDWHKKISYKKEKDVIARLKILIKVGKKYQCLLFKRVSKLPRKLALSYKNYYSNVEIYK</sequence>